<dbReference type="RefSeq" id="WP_158636973.1">
    <property type="nucleotide sequence ID" value="NZ_QPJU01000001.1"/>
</dbReference>
<dbReference type="AlphaFoldDB" id="A0A369ARC4"/>
<dbReference type="InterPro" id="IPR052106">
    <property type="entry name" value="PINc/VapC_TA"/>
</dbReference>
<dbReference type="EMBL" id="QPJU01000001">
    <property type="protein sequence ID" value="RCX11563.1"/>
    <property type="molecule type" value="Genomic_DNA"/>
</dbReference>
<feature type="domain" description="PIN" evidence="6">
    <location>
        <begin position="4"/>
        <end position="122"/>
    </location>
</feature>
<dbReference type="HAMAP" id="MF_00265">
    <property type="entry name" value="VapC_Nob1"/>
    <property type="match status" value="1"/>
</dbReference>
<dbReference type="PANTHER" id="PTHR38826:SF5">
    <property type="entry name" value="RIBONUCLEASE VAPC13"/>
    <property type="match status" value="1"/>
</dbReference>
<dbReference type="GO" id="GO:0090729">
    <property type="term" value="F:toxin activity"/>
    <property type="evidence" value="ECO:0007669"/>
    <property type="project" value="UniProtKB-KW"/>
</dbReference>
<keyword evidence="1 5" id="KW-1277">Toxin-antitoxin system</keyword>
<keyword evidence="3 5" id="KW-0479">Metal-binding</keyword>
<dbReference type="Gene3D" id="3.40.50.1010">
    <property type="entry name" value="5'-nuclease"/>
    <property type="match status" value="1"/>
</dbReference>
<feature type="binding site" evidence="5">
    <location>
        <position position="101"/>
    </location>
    <ligand>
        <name>Mg(2+)</name>
        <dbReference type="ChEBI" id="CHEBI:18420"/>
    </ligand>
</feature>
<dbReference type="PANTHER" id="PTHR38826">
    <property type="entry name" value="RIBONUCLEASE VAPC13"/>
    <property type="match status" value="1"/>
</dbReference>
<evidence type="ECO:0000256" key="2">
    <source>
        <dbReference type="ARBA" id="ARBA00022722"/>
    </source>
</evidence>
<evidence type="ECO:0000256" key="1">
    <source>
        <dbReference type="ARBA" id="ARBA00022649"/>
    </source>
</evidence>
<protein>
    <recommendedName>
        <fullName evidence="5">Ribonuclease VapC</fullName>
        <shortName evidence="5">RNase VapC</shortName>
        <ecNumber evidence="5">3.1.-.-</ecNumber>
    </recommendedName>
    <alternativeName>
        <fullName evidence="5">Toxin VapC</fullName>
    </alternativeName>
</protein>
<dbReference type="GO" id="GO:0016787">
    <property type="term" value="F:hydrolase activity"/>
    <property type="evidence" value="ECO:0007669"/>
    <property type="project" value="UniProtKB-KW"/>
</dbReference>
<gene>
    <name evidence="5" type="primary">vapC</name>
    <name evidence="7" type="ORF">DFR45_10185</name>
</gene>
<keyword evidence="5" id="KW-0800">Toxin</keyword>
<accession>A0A369ARC4</accession>
<comment type="caution">
    <text evidence="7">The sequence shown here is derived from an EMBL/GenBank/DDBJ whole genome shotgun (WGS) entry which is preliminary data.</text>
</comment>
<dbReference type="Pfam" id="PF01850">
    <property type="entry name" value="PIN"/>
    <property type="match status" value="1"/>
</dbReference>
<dbReference type="InterPro" id="IPR002716">
    <property type="entry name" value="PIN_dom"/>
</dbReference>
<evidence type="ECO:0000313" key="7">
    <source>
        <dbReference type="EMBL" id="RCX11563.1"/>
    </source>
</evidence>
<dbReference type="GO" id="GO:0000287">
    <property type="term" value="F:magnesium ion binding"/>
    <property type="evidence" value="ECO:0007669"/>
    <property type="project" value="UniProtKB-UniRule"/>
</dbReference>
<comment type="function">
    <text evidence="5">Toxic component of a toxin-antitoxin (TA) system. An RNase.</text>
</comment>
<name>A0A369ARC4_9BURK</name>
<keyword evidence="4 5" id="KW-0378">Hydrolase</keyword>
<dbReference type="CDD" id="cd18692">
    <property type="entry name" value="PIN_VapC-like"/>
    <property type="match status" value="1"/>
</dbReference>
<proteinExistence type="inferred from homology"/>
<dbReference type="InterPro" id="IPR022907">
    <property type="entry name" value="VapC_family"/>
</dbReference>
<dbReference type="EC" id="3.1.-.-" evidence="5"/>
<evidence type="ECO:0000256" key="3">
    <source>
        <dbReference type="ARBA" id="ARBA00022723"/>
    </source>
</evidence>
<organism evidence="7 8">
    <name type="scientific">Extensimonas vulgaris</name>
    <dbReference type="NCBI Taxonomy" id="1031594"/>
    <lineage>
        <taxon>Bacteria</taxon>
        <taxon>Pseudomonadati</taxon>
        <taxon>Pseudomonadota</taxon>
        <taxon>Betaproteobacteria</taxon>
        <taxon>Burkholderiales</taxon>
        <taxon>Comamonadaceae</taxon>
        <taxon>Extensimonas</taxon>
    </lineage>
</organism>
<dbReference type="InterPro" id="IPR029060">
    <property type="entry name" value="PIN-like_dom_sf"/>
</dbReference>
<dbReference type="Proteomes" id="UP000252174">
    <property type="component" value="Unassembled WGS sequence"/>
</dbReference>
<evidence type="ECO:0000259" key="6">
    <source>
        <dbReference type="Pfam" id="PF01850"/>
    </source>
</evidence>
<dbReference type="SUPFAM" id="SSF88723">
    <property type="entry name" value="PIN domain-like"/>
    <property type="match status" value="1"/>
</dbReference>
<sequence>MICFIDTNVLVYAVDASDRLRQETALARIAQASARDTVVLSTQVLQEFYQITTRKLRPPLPATEALQQLERLSAFYVMGSTAQSVLAAAQLAERYQLQWWDALILESALRANADLLLTEDGQHGQRFGKLVVENPFL</sequence>
<keyword evidence="2 5" id="KW-0540">Nuclease</keyword>
<comment type="cofactor">
    <cofactor evidence="5">
        <name>Mg(2+)</name>
        <dbReference type="ChEBI" id="CHEBI:18420"/>
    </cofactor>
</comment>
<feature type="binding site" evidence="5">
    <location>
        <position position="6"/>
    </location>
    <ligand>
        <name>Mg(2+)</name>
        <dbReference type="ChEBI" id="CHEBI:18420"/>
    </ligand>
</feature>
<reference evidence="7 8" key="1">
    <citation type="submission" date="2018-07" db="EMBL/GenBank/DDBJ databases">
        <title>Genomic Encyclopedia of Type Strains, Phase IV (KMG-IV): sequencing the most valuable type-strain genomes for metagenomic binning, comparative biology and taxonomic classification.</title>
        <authorList>
            <person name="Goeker M."/>
        </authorList>
    </citation>
    <scope>NUCLEOTIDE SEQUENCE [LARGE SCALE GENOMIC DNA]</scope>
    <source>
        <strain evidence="7 8">DSM 100911</strain>
    </source>
</reference>
<comment type="similarity">
    <text evidence="5">Belongs to the PINc/VapC protein family.</text>
</comment>
<dbReference type="GO" id="GO:0004540">
    <property type="term" value="F:RNA nuclease activity"/>
    <property type="evidence" value="ECO:0007669"/>
    <property type="project" value="InterPro"/>
</dbReference>
<evidence type="ECO:0000256" key="5">
    <source>
        <dbReference type="HAMAP-Rule" id="MF_00265"/>
    </source>
</evidence>
<keyword evidence="8" id="KW-1185">Reference proteome</keyword>
<evidence type="ECO:0000313" key="8">
    <source>
        <dbReference type="Proteomes" id="UP000252174"/>
    </source>
</evidence>
<keyword evidence="5" id="KW-0460">Magnesium</keyword>
<evidence type="ECO:0000256" key="4">
    <source>
        <dbReference type="ARBA" id="ARBA00022801"/>
    </source>
</evidence>